<evidence type="ECO:0000259" key="4">
    <source>
        <dbReference type="Pfam" id="PF00294"/>
    </source>
</evidence>
<comment type="similarity">
    <text evidence="1">Belongs to the carbohydrate kinase PfkB family.</text>
</comment>
<feature type="domain" description="Carbohydrate kinase PfkB" evidence="4">
    <location>
        <begin position="4"/>
        <end position="309"/>
    </location>
</feature>
<dbReference type="RefSeq" id="WP_311576911.1">
    <property type="nucleotide sequence ID" value="NZ_JAVRIF010000001.1"/>
</dbReference>
<dbReference type="InterPro" id="IPR029056">
    <property type="entry name" value="Ribokinase-like"/>
</dbReference>
<dbReference type="Proteomes" id="UP001266357">
    <property type="component" value="Unassembled WGS sequence"/>
</dbReference>
<evidence type="ECO:0000313" key="5">
    <source>
        <dbReference type="EMBL" id="MDT0602522.1"/>
    </source>
</evidence>
<gene>
    <name evidence="5" type="ORF">RM573_02830</name>
</gene>
<dbReference type="PROSITE" id="PS00584">
    <property type="entry name" value="PFKB_KINASES_2"/>
    <property type="match status" value="1"/>
</dbReference>
<protein>
    <submittedName>
        <fullName evidence="5">Sugar kinase</fullName>
    </submittedName>
</protein>
<accession>A0ABU2ZYW2</accession>
<evidence type="ECO:0000256" key="1">
    <source>
        <dbReference type="ARBA" id="ARBA00010688"/>
    </source>
</evidence>
<dbReference type="PANTHER" id="PTHR43085:SF15">
    <property type="entry name" value="2-DEHYDRO-3-DEOXYGLUCONOKINASE"/>
    <property type="match status" value="1"/>
</dbReference>
<dbReference type="InterPro" id="IPR002173">
    <property type="entry name" value="Carboh/pur_kinase_PfkB_CS"/>
</dbReference>
<keyword evidence="3 5" id="KW-0418">Kinase</keyword>
<sequence>MAKKKLAIIGECMIELSGQPFSPMMQNYGGDTINTAIYTSMLCNDTIDTHYVTSMGTDPLSEAIINKWQAHGVNTDFVLANADKQAGLYMIQNDANGERTFQYWRNDSAAKYLIKHEKFIGVLKSLNQFDAVYLSGISLAILSEEDCNLLLSYLAKLKANGVKFIYDSNYRPSLWTSKVHCETVNNKAYNLADLALVTFDDEALLWQDSSIEESRDRLHKLGVTTLVIKDGANGCQYSELNHNNEIIVFKYSTVAADKVVDTTAAGDSFNAGFLSQWLQGNSIEQSAQCGNALARQVIQQKGAIVPIDKALIESSMKG</sequence>
<dbReference type="Pfam" id="PF00294">
    <property type="entry name" value="PfkB"/>
    <property type="match status" value="1"/>
</dbReference>
<dbReference type="Gene3D" id="3.40.1190.20">
    <property type="match status" value="1"/>
</dbReference>
<dbReference type="InterPro" id="IPR050306">
    <property type="entry name" value="PfkB_Carbo_kinase"/>
</dbReference>
<evidence type="ECO:0000256" key="3">
    <source>
        <dbReference type="ARBA" id="ARBA00022777"/>
    </source>
</evidence>
<dbReference type="PANTHER" id="PTHR43085">
    <property type="entry name" value="HEXOKINASE FAMILY MEMBER"/>
    <property type="match status" value="1"/>
</dbReference>
<organism evidence="5 6">
    <name type="scientific">Thalassotalea castellviae</name>
    <dbReference type="NCBI Taxonomy" id="3075612"/>
    <lineage>
        <taxon>Bacteria</taxon>
        <taxon>Pseudomonadati</taxon>
        <taxon>Pseudomonadota</taxon>
        <taxon>Gammaproteobacteria</taxon>
        <taxon>Alteromonadales</taxon>
        <taxon>Colwelliaceae</taxon>
        <taxon>Thalassotalea</taxon>
    </lineage>
</organism>
<keyword evidence="6" id="KW-1185">Reference proteome</keyword>
<dbReference type="SUPFAM" id="SSF53613">
    <property type="entry name" value="Ribokinase-like"/>
    <property type="match status" value="1"/>
</dbReference>
<reference evidence="5 6" key="1">
    <citation type="submission" date="2023-09" db="EMBL/GenBank/DDBJ databases">
        <authorList>
            <person name="Rey-Velasco X."/>
        </authorList>
    </citation>
    <scope>NUCLEOTIDE SEQUENCE [LARGE SCALE GENOMIC DNA]</scope>
    <source>
        <strain evidence="5 6">W431</strain>
    </source>
</reference>
<proteinExistence type="inferred from homology"/>
<evidence type="ECO:0000256" key="2">
    <source>
        <dbReference type="ARBA" id="ARBA00022679"/>
    </source>
</evidence>
<dbReference type="InterPro" id="IPR011611">
    <property type="entry name" value="PfkB_dom"/>
</dbReference>
<dbReference type="EMBL" id="JAVRIF010000001">
    <property type="protein sequence ID" value="MDT0602522.1"/>
    <property type="molecule type" value="Genomic_DNA"/>
</dbReference>
<name>A0ABU2ZYW2_9GAMM</name>
<comment type="caution">
    <text evidence="5">The sequence shown here is derived from an EMBL/GenBank/DDBJ whole genome shotgun (WGS) entry which is preliminary data.</text>
</comment>
<dbReference type="GO" id="GO:0016301">
    <property type="term" value="F:kinase activity"/>
    <property type="evidence" value="ECO:0007669"/>
    <property type="project" value="UniProtKB-KW"/>
</dbReference>
<dbReference type="CDD" id="cd01166">
    <property type="entry name" value="KdgK"/>
    <property type="match status" value="1"/>
</dbReference>
<keyword evidence="2" id="KW-0808">Transferase</keyword>
<evidence type="ECO:0000313" key="6">
    <source>
        <dbReference type="Proteomes" id="UP001266357"/>
    </source>
</evidence>